<comment type="caution">
    <text evidence="3">The sequence shown here is derived from an EMBL/GenBank/DDBJ whole genome shotgun (WGS) entry which is preliminary data.</text>
</comment>
<feature type="domain" description="PepSY" evidence="2">
    <location>
        <begin position="7"/>
        <end position="85"/>
    </location>
</feature>
<name>A0ABU4Y3J3_9HYPH</name>
<dbReference type="RefSeq" id="WP_320289703.1">
    <property type="nucleotide sequence ID" value="NZ_JAVIIW010000032.1"/>
</dbReference>
<sequence>MMKSVLIAALFVCTAGTGAAFAGNKCDVPASEWQPREALQAKLESQGWKVRNIKSESGCYEAYAIDAKGKRVETMFDPKSLAPVGGDTDGDEG</sequence>
<protein>
    <submittedName>
        <fullName evidence="3">PepSY domain-containing protein</fullName>
    </submittedName>
</protein>
<keyword evidence="1" id="KW-0732">Signal</keyword>
<feature type="signal peptide" evidence="1">
    <location>
        <begin position="1"/>
        <end position="22"/>
    </location>
</feature>
<feature type="chain" id="PRO_5047259156" evidence="1">
    <location>
        <begin position="23"/>
        <end position="93"/>
    </location>
</feature>
<accession>A0ABU4Y3J3</accession>
<evidence type="ECO:0000256" key="1">
    <source>
        <dbReference type="SAM" id="SignalP"/>
    </source>
</evidence>
<reference evidence="3 4" key="1">
    <citation type="submission" date="2023-08" db="EMBL/GenBank/DDBJ databases">
        <title>Implementing the SeqCode for naming new Mesorhizobium species isolated from Vachellia karroo root nodules.</title>
        <authorList>
            <person name="Van Lill M."/>
        </authorList>
    </citation>
    <scope>NUCLEOTIDE SEQUENCE [LARGE SCALE GENOMIC DNA]</scope>
    <source>
        <strain evidence="3 4">VK24D</strain>
    </source>
</reference>
<keyword evidence="4" id="KW-1185">Reference proteome</keyword>
<evidence type="ECO:0000313" key="4">
    <source>
        <dbReference type="Proteomes" id="UP001287059"/>
    </source>
</evidence>
<evidence type="ECO:0000259" key="2">
    <source>
        <dbReference type="Pfam" id="PF13670"/>
    </source>
</evidence>
<organism evidence="3 4">
    <name type="scientific">Mesorhizobium album</name>
    <dbReference type="NCBI Taxonomy" id="3072314"/>
    <lineage>
        <taxon>Bacteria</taxon>
        <taxon>Pseudomonadati</taxon>
        <taxon>Pseudomonadota</taxon>
        <taxon>Alphaproteobacteria</taxon>
        <taxon>Hyphomicrobiales</taxon>
        <taxon>Phyllobacteriaceae</taxon>
        <taxon>Mesorhizobium</taxon>
    </lineage>
</organism>
<dbReference type="Pfam" id="PF13670">
    <property type="entry name" value="PepSY_2"/>
    <property type="match status" value="1"/>
</dbReference>
<evidence type="ECO:0000313" key="3">
    <source>
        <dbReference type="EMBL" id="MDX8481510.1"/>
    </source>
</evidence>
<dbReference type="Proteomes" id="UP001287059">
    <property type="component" value="Unassembled WGS sequence"/>
</dbReference>
<gene>
    <name evidence="3" type="ORF">RFN28_24040</name>
</gene>
<dbReference type="EMBL" id="JAVIIW010000032">
    <property type="protein sequence ID" value="MDX8481510.1"/>
    <property type="molecule type" value="Genomic_DNA"/>
</dbReference>
<proteinExistence type="predicted"/>
<dbReference type="InterPro" id="IPR025711">
    <property type="entry name" value="PepSY"/>
</dbReference>